<keyword evidence="2" id="KW-1185">Reference proteome</keyword>
<proteinExistence type="predicted"/>
<dbReference type="InterPro" id="IPR003673">
    <property type="entry name" value="CoA-Trfase_fam_III"/>
</dbReference>
<dbReference type="Gene3D" id="3.30.1540.10">
    <property type="entry name" value="formyl-coa transferase, domain 3"/>
    <property type="match status" value="1"/>
</dbReference>
<dbReference type="InterPro" id="IPR044855">
    <property type="entry name" value="CoA-Trfase_III_dom3_sf"/>
</dbReference>
<comment type="caution">
    <text evidence="1">The sequence shown here is derived from an EMBL/GenBank/DDBJ whole genome shotgun (WGS) entry which is preliminary data.</text>
</comment>
<dbReference type="InterPro" id="IPR050509">
    <property type="entry name" value="CoA-transferase_III"/>
</dbReference>
<dbReference type="SUPFAM" id="SSF89796">
    <property type="entry name" value="CoA-transferase family III (CaiB/BaiF)"/>
    <property type="match status" value="2"/>
</dbReference>
<dbReference type="OrthoDB" id="9797653at2"/>
<dbReference type="GO" id="GO:0016740">
    <property type="term" value="F:transferase activity"/>
    <property type="evidence" value="ECO:0007669"/>
    <property type="project" value="UniProtKB-KW"/>
</dbReference>
<dbReference type="Pfam" id="PF02515">
    <property type="entry name" value="CoA_transf_3"/>
    <property type="match status" value="2"/>
</dbReference>
<organism evidence="1 2">
    <name type="scientific">Antricoccus suffuscus</name>
    <dbReference type="NCBI Taxonomy" id="1629062"/>
    <lineage>
        <taxon>Bacteria</taxon>
        <taxon>Bacillati</taxon>
        <taxon>Actinomycetota</taxon>
        <taxon>Actinomycetes</taxon>
        <taxon>Geodermatophilales</taxon>
        <taxon>Antricoccaceae</taxon>
        <taxon>Antricoccus</taxon>
    </lineage>
</organism>
<dbReference type="Gene3D" id="3.40.50.10540">
    <property type="entry name" value="Crotonobetainyl-coa:carnitine coa-transferase, domain 1"/>
    <property type="match status" value="3"/>
</dbReference>
<dbReference type="PANTHER" id="PTHR48228:SF5">
    <property type="entry name" value="ALPHA-METHYLACYL-COA RACEMASE"/>
    <property type="match status" value="1"/>
</dbReference>
<gene>
    <name evidence="1" type="ORF">CLV47_1072</name>
</gene>
<evidence type="ECO:0000313" key="1">
    <source>
        <dbReference type="EMBL" id="PRZ41877.1"/>
    </source>
</evidence>
<reference evidence="1 2" key="1">
    <citation type="submission" date="2018-03" db="EMBL/GenBank/DDBJ databases">
        <title>Genomic Encyclopedia of Archaeal and Bacterial Type Strains, Phase II (KMG-II): from individual species to whole genera.</title>
        <authorList>
            <person name="Goeker M."/>
        </authorList>
    </citation>
    <scope>NUCLEOTIDE SEQUENCE [LARGE SCALE GENOMIC DNA]</scope>
    <source>
        <strain evidence="1 2">DSM 100065</strain>
    </source>
</reference>
<dbReference type="InterPro" id="IPR023606">
    <property type="entry name" value="CoA-Trfase_III_dom_1_sf"/>
</dbReference>
<dbReference type="EMBL" id="PVUE01000007">
    <property type="protein sequence ID" value="PRZ41877.1"/>
    <property type="molecule type" value="Genomic_DNA"/>
</dbReference>
<name>A0A2T1A068_9ACTN</name>
<keyword evidence="1" id="KW-0808">Transferase</keyword>
<protein>
    <submittedName>
        <fullName evidence="1">Crotonobetainyl-CoA:carnitine CoA-transferase CaiB-like acyl-CoA transferase</fullName>
    </submittedName>
</protein>
<evidence type="ECO:0000313" key="2">
    <source>
        <dbReference type="Proteomes" id="UP000237752"/>
    </source>
</evidence>
<dbReference type="PANTHER" id="PTHR48228">
    <property type="entry name" value="SUCCINYL-COA--D-CITRAMALATE COA-TRANSFERASE"/>
    <property type="match status" value="1"/>
</dbReference>
<dbReference type="RefSeq" id="WP_106348849.1">
    <property type="nucleotide sequence ID" value="NZ_PVUE01000007.1"/>
</dbReference>
<dbReference type="AlphaFoldDB" id="A0A2T1A068"/>
<accession>A0A2T1A068</accession>
<sequence>MVAPLDGLRVVDFSTGIASAATTMHLADYGADVVRVEPADGAAPRDNPGFATWDRNKRLVVVDPTSDDGRANLAKLVAGADVCVSGRLPGEVVDPASLSQLIDDAANDRLIRVEMPAFLGECPWAGGHESNEMLSAELGVSLRQSSFADGPVDPVYTHILYLQGLWSAACTVAALSERAESGRGQTVTVGGAHGATIAGYATLIIDPAQIAATPPAGPGGPNPTYTRYQCGDGEWLFLGALTEKFQLAAFDALGVSDIVTDPRLGGDLDGMLLVDNREWVRTKLADVFATKPRSEWLDTLERVDVPAGPLQLRDDWLDHPQVRAIGMHVEVDDPERGKVVMPGVPMVLTESPGAVRTPAPNRAQAEVTVDWPSQTPAAANDAASAGPLAGLKVLNLGTVLAGPLAGNLLCELGADVLKIEPPAGDSFRVKGFAYNRGMRSIALDLRNEDALDAFYELVRSADVVIDNYRPGVLQRLKIDHETLAKINPGIICLSFTGYGEGGPLSNKPGFDPILQGTSGMMSAQGGDSEPVFLTVAVNDITSAVFGALSVALALYRRRDSGRGQRIWGSLAGTSVAMQSGELTRFDGRPPARIGGADYRGPEPLDRLYAAKDGWLRLQATQEHVPALVELGLLQGAVSERELEQSFADRSRDEVVDALTARGVPVARARTTSELLNQPEIMDVELMQEQTRPNGKPYFAPGRLAFFSRTQRDGAMSPPGLGEHTRAILADAGYDESQIETLLRTGAAIEGPPMALETFVSYR</sequence>
<dbReference type="Proteomes" id="UP000237752">
    <property type="component" value="Unassembled WGS sequence"/>
</dbReference>